<evidence type="ECO:0000313" key="1">
    <source>
        <dbReference type="EMBL" id="GBE89707.1"/>
    </source>
</evidence>
<dbReference type="EMBL" id="BFAD01000017">
    <property type="protein sequence ID" value="GBE89707.1"/>
    <property type="molecule type" value="Genomic_DNA"/>
</dbReference>
<dbReference type="InParanoid" id="A0A401H5I5"/>
<keyword evidence="2" id="KW-1185">Reference proteome</keyword>
<dbReference type="GeneID" id="38786624"/>
<name>A0A401H5I5_9APHY</name>
<accession>A0A401H5I5</accession>
<proteinExistence type="predicted"/>
<gene>
    <name evidence="1" type="ORF">SCP_1700310</name>
</gene>
<dbReference type="Proteomes" id="UP000287166">
    <property type="component" value="Unassembled WGS sequence"/>
</dbReference>
<dbReference type="RefSeq" id="XP_027620620.1">
    <property type="nucleotide sequence ID" value="XM_027764819.1"/>
</dbReference>
<dbReference type="AlphaFoldDB" id="A0A401H5I5"/>
<reference evidence="1 2" key="1">
    <citation type="journal article" date="2018" name="Sci. Rep.">
        <title>Genome sequence of the cauliflower mushroom Sparassis crispa (Hanabiratake) and its association with beneficial usage.</title>
        <authorList>
            <person name="Kiyama R."/>
            <person name="Furutani Y."/>
            <person name="Kawaguchi K."/>
            <person name="Nakanishi T."/>
        </authorList>
    </citation>
    <scope>NUCLEOTIDE SEQUENCE [LARGE SCALE GENOMIC DNA]</scope>
</reference>
<protein>
    <submittedName>
        <fullName evidence="1">Uncharacterized protein</fullName>
    </submittedName>
</protein>
<evidence type="ECO:0000313" key="2">
    <source>
        <dbReference type="Proteomes" id="UP000287166"/>
    </source>
</evidence>
<comment type="caution">
    <text evidence="1">The sequence shown here is derived from an EMBL/GenBank/DDBJ whole genome shotgun (WGS) entry which is preliminary data.</text>
</comment>
<sequence length="169" mass="19456">MDRLETRMCEDPRAIVLRRIRFALILWMSDVVTRRRGSPRSQSPYVLLCKSLASTRKCEAQALQGIRYNELACPTWCSRSTEFARTMYAITIFSNPRFGGFYGGMETSVRCFYRYQQGGVGCYGDQTLHTTGEVAMRRRRNKVPRCSVPDLIQESNGRSQDDHNVMVVH</sequence>
<organism evidence="1 2">
    <name type="scientific">Sparassis crispa</name>
    <dbReference type="NCBI Taxonomy" id="139825"/>
    <lineage>
        <taxon>Eukaryota</taxon>
        <taxon>Fungi</taxon>
        <taxon>Dikarya</taxon>
        <taxon>Basidiomycota</taxon>
        <taxon>Agaricomycotina</taxon>
        <taxon>Agaricomycetes</taxon>
        <taxon>Polyporales</taxon>
        <taxon>Sparassidaceae</taxon>
        <taxon>Sparassis</taxon>
    </lineage>
</organism>